<dbReference type="Pfam" id="PF00814">
    <property type="entry name" value="TsaD"/>
    <property type="match status" value="1"/>
</dbReference>
<dbReference type="GO" id="GO:0005829">
    <property type="term" value="C:cytosol"/>
    <property type="evidence" value="ECO:0007669"/>
    <property type="project" value="TreeGrafter"/>
</dbReference>
<organism evidence="2">
    <name type="scientific">bioreactor metagenome</name>
    <dbReference type="NCBI Taxonomy" id="1076179"/>
    <lineage>
        <taxon>unclassified sequences</taxon>
        <taxon>metagenomes</taxon>
        <taxon>ecological metagenomes</taxon>
    </lineage>
</organism>
<gene>
    <name evidence="2" type="primary">tsaB_3</name>
    <name evidence="2" type="ORF">SDC9_11356</name>
</gene>
<dbReference type="InterPro" id="IPR000905">
    <property type="entry name" value="Gcp-like_dom"/>
</dbReference>
<dbReference type="GO" id="GO:0002949">
    <property type="term" value="P:tRNA threonylcarbamoyladenosine modification"/>
    <property type="evidence" value="ECO:0007669"/>
    <property type="project" value="InterPro"/>
</dbReference>
<feature type="domain" description="Gcp-like" evidence="1">
    <location>
        <begin position="30"/>
        <end position="147"/>
    </location>
</feature>
<dbReference type="EMBL" id="VSSQ01000029">
    <property type="protein sequence ID" value="MPL65692.1"/>
    <property type="molecule type" value="Genomic_DNA"/>
</dbReference>
<name>A0A644THH8_9ZZZZ</name>
<dbReference type="InterPro" id="IPR022496">
    <property type="entry name" value="T6A_TsaB"/>
</dbReference>
<dbReference type="PANTHER" id="PTHR11735:SF11">
    <property type="entry name" value="TRNA THREONYLCARBAMOYLADENOSINE BIOSYNTHESIS PROTEIN TSAB"/>
    <property type="match status" value="1"/>
</dbReference>
<comment type="caution">
    <text evidence="2">The sequence shown here is derived from an EMBL/GenBank/DDBJ whole genome shotgun (WGS) entry which is preliminary data.</text>
</comment>
<dbReference type="NCBIfam" id="TIGR03725">
    <property type="entry name" value="T6A_YeaZ"/>
    <property type="match status" value="1"/>
</dbReference>
<reference evidence="2" key="1">
    <citation type="submission" date="2019-08" db="EMBL/GenBank/DDBJ databases">
        <authorList>
            <person name="Kucharzyk K."/>
            <person name="Murdoch R.W."/>
            <person name="Higgins S."/>
            <person name="Loffler F."/>
        </authorList>
    </citation>
    <scope>NUCLEOTIDE SEQUENCE</scope>
</reference>
<dbReference type="PANTHER" id="PTHR11735">
    <property type="entry name" value="TRNA N6-ADENOSINE THREONYLCARBAMOYLTRANSFERASE"/>
    <property type="match status" value="1"/>
</dbReference>
<dbReference type="SUPFAM" id="SSF53067">
    <property type="entry name" value="Actin-like ATPase domain"/>
    <property type="match status" value="2"/>
</dbReference>
<dbReference type="InterPro" id="IPR043129">
    <property type="entry name" value="ATPase_NBD"/>
</dbReference>
<proteinExistence type="predicted"/>
<dbReference type="AlphaFoldDB" id="A0A644THH8"/>
<accession>A0A644THH8</accession>
<dbReference type="CDD" id="cd24032">
    <property type="entry name" value="ASKHA_NBD_TsaB"/>
    <property type="match status" value="1"/>
</dbReference>
<protein>
    <submittedName>
        <fullName evidence="2">tRNA threonylcarbamoyladenosine biosynthesis protein TsaB</fullName>
    </submittedName>
</protein>
<dbReference type="Gene3D" id="3.30.420.40">
    <property type="match status" value="2"/>
</dbReference>
<sequence length="233" mass="24953">MILSLDTATLVSSVALVHNEKLVAELTVQTKKTHSEMLMPHIEQVMALAGVHKCDLKLVAVSIGPGSFTGLRIGLATAKALAYALAIPIVGVSTLEALAYNCPVPGALLAPMLDAQKGNVYQALYRWEKKELLEVMPARVISFDQAVAELGAGNQPALILGEGAVMNSEKLSEMSNPMAAAAHVVMPRAASVALLAQKKHGEGIYHDPMTLEPLYIRRSEAEVLWEKRHGVCV</sequence>
<evidence type="ECO:0000259" key="1">
    <source>
        <dbReference type="Pfam" id="PF00814"/>
    </source>
</evidence>
<evidence type="ECO:0000313" key="2">
    <source>
        <dbReference type="EMBL" id="MPL65692.1"/>
    </source>
</evidence>